<accession>A0A2P5VZH2</accession>
<proteinExistence type="predicted"/>
<evidence type="ECO:0000313" key="1">
    <source>
        <dbReference type="EMBL" id="PPR84205.1"/>
    </source>
</evidence>
<dbReference type="InterPro" id="IPR007750">
    <property type="entry name" value="DUF674"/>
</dbReference>
<protein>
    <submittedName>
        <fullName evidence="1">Uncharacterized protein</fullName>
    </submittedName>
</protein>
<dbReference type="Proteomes" id="UP000239757">
    <property type="component" value="Unassembled WGS sequence"/>
</dbReference>
<dbReference type="PANTHER" id="PTHR33103:SF110">
    <property type="entry name" value="DUF674 FAMILY PROTEIN"/>
    <property type="match status" value="1"/>
</dbReference>
<dbReference type="AlphaFoldDB" id="A0A2P5VZH2"/>
<reference evidence="1 2" key="1">
    <citation type="submission" date="2015-01" db="EMBL/GenBank/DDBJ databases">
        <title>Genome of allotetraploid Gossypium barbadense reveals genomic plasticity and fiber elongation in cotton evolution.</title>
        <authorList>
            <person name="Chen X."/>
            <person name="Liu X."/>
            <person name="Zhao B."/>
            <person name="Zheng H."/>
            <person name="Hu Y."/>
            <person name="Lu G."/>
            <person name="Yang C."/>
            <person name="Chen J."/>
            <person name="Shan C."/>
            <person name="Zhang L."/>
            <person name="Zhou Y."/>
            <person name="Wang L."/>
            <person name="Guo W."/>
            <person name="Bai Y."/>
            <person name="Ruan J."/>
            <person name="Shangguan X."/>
            <person name="Mao Y."/>
            <person name="Jiang J."/>
            <person name="Zhu Y."/>
            <person name="Lei J."/>
            <person name="Kang H."/>
            <person name="Chen S."/>
            <person name="He X."/>
            <person name="Wang R."/>
            <person name="Wang Y."/>
            <person name="Chen J."/>
            <person name="Wang L."/>
            <person name="Yu S."/>
            <person name="Wang B."/>
            <person name="Wei J."/>
            <person name="Song S."/>
            <person name="Lu X."/>
            <person name="Gao Z."/>
            <person name="Gu W."/>
            <person name="Deng X."/>
            <person name="Ma D."/>
            <person name="Wang S."/>
            <person name="Liang W."/>
            <person name="Fang L."/>
            <person name="Cai C."/>
            <person name="Zhu X."/>
            <person name="Zhou B."/>
            <person name="Zhang Y."/>
            <person name="Chen Z."/>
            <person name="Xu S."/>
            <person name="Zhu R."/>
            <person name="Wang S."/>
            <person name="Zhang T."/>
            <person name="Zhao G."/>
        </authorList>
    </citation>
    <scope>NUCLEOTIDE SEQUENCE [LARGE SCALE GENOMIC DNA]</scope>
    <source>
        <strain evidence="2">cv. Xinhai21</strain>
        <tissue evidence="1">Leaf</tissue>
    </source>
</reference>
<name>A0A2P5VZH2_GOSBA</name>
<organism evidence="1 2">
    <name type="scientific">Gossypium barbadense</name>
    <name type="common">Sea Island cotton</name>
    <name type="synonym">Hibiscus barbadensis</name>
    <dbReference type="NCBI Taxonomy" id="3634"/>
    <lineage>
        <taxon>Eukaryota</taxon>
        <taxon>Viridiplantae</taxon>
        <taxon>Streptophyta</taxon>
        <taxon>Embryophyta</taxon>
        <taxon>Tracheophyta</taxon>
        <taxon>Spermatophyta</taxon>
        <taxon>Magnoliopsida</taxon>
        <taxon>eudicotyledons</taxon>
        <taxon>Gunneridae</taxon>
        <taxon>Pentapetalae</taxon>
        <taxon>rosids</taxon>
        <taxon>malvids</taxon>
        <taxon>Malvales</taxon>
        <taxon>Malvaceae</taxon>
        <taxon>Malvoideae</taxon>
        <taxon>Gossypium</taxon>
    </lineage>
</organism>
<dbReference type="EMBL" id="KZ669973">
    <property type="protein sequence ID" value="PPR84205.1"/>
    <property type="molecule type" value="Genomic_DNA"/>
</dbReference>
<dbReference type="Pfam" id="PF05056">
    <property type="entry name" value="DUF674"/>
    <property type="match status" value="1"/>
</dbReference>
<gene>
    <name evidence="1" type="ORF">GOBAR_AA36512</name>
</gene>
<evidence type="ECO:0000313" key="2">
    <source>
        <dbReference type="Proteomes" id="UP000239757"/>
    </source>
</evidence>
<dbReference type="PANTHER" id="PTHR33103">
    <property type="entry name" value="OS01G0153900 PROTEIN"/>
    <property type="match status" value="1"/>
</dbReference>
<dbReference type="OrthoDB" id="978710at2759"/>
<sequence>MVGSLGNFYETANTPVLLPGIQSSTPQISTSLPTTKEGYVKGVVMYTIMDDLTVTPMSTISIIAMLHKFNLGQVESLEEKVVKSSLESKTVLTDY</sequence>